<name>A0A7X0JI87_9HYPH</name>
<dbReference type="AlphaFoldDB" id="A0A7X0JI87"/>
<dbReference type="PANTHER" id="PTHR23028:SF53">
    <property type="entry name" value="ACYL_TRANSF_3 DOMAIN-CONTAINING PROTEIN"/>
    <property type="match status" value="1"/>
</dbReference>
<feature type="domain" description="SGNH" evidence="3">
    <location>
        <begin position="395"/>
        <end position="629"/>
    </location>
</feature>
<comment type="caution">
    <text evidence="4">The sequence shown here is derived from an EMBL/GenBank/DDBJ whole genome shotgun (WGS) entry which is preliminary data.</text>
</comment>
<dbReference type="InterPro" id="IPR002656">
    <property type="entry name" value="Acyl_transf_3_dom"/>
</dbReference>
<feature type="transmembrane region" description="Helical" evidence="1">
    <location>
        <begin position="37"/>
        <end position="55"/>
    </location>
</feature>
<feature type="transmembrane region" description="Helical" evidence="1">
    <location>
        <begin position="75"/>
        <end position="92"/>
    </location>
</feature>
<keyword evidence="1" id="KW-0812">Transmembrane</keyword>
<keyword evidence="1" id="KW-1133">Transmembrane helix</keyword>
<dbReference type="RefSeq" id="WP_184653621.1">
    <property type="nucleotide sequence ID" value="NZ_JACHBU010000001.1"/>
</dbReference>
<dbReference type="InterPro" id="IPR043968">
    <property type="entry name" value="SGNH"/>
</dbReference>
<feature type="transmembrane region" description="Helical" evidence="1">
    <location>
        <begin position="12"/>
        <end position="31"/>
    </location>
</feature>
<dbReference type="GO" id="GO:0016747">
    <property type="term" value="F:acyltransferase activity, transferring groups other than amino-acyl groups"/>
    <property type="evidence" value="ECO:0007669"/>
    <property type="project" value="InterPro"/>
</dbReference>
<dbReference type="Proteomes" id="UP000585437">
    <property type="component" value="Unassembled WGS sequence"/>
</dbReference>
<organism evidence="4 5">
    <name type="scientific">Rhizobium soli</name>
    <dbReference type="NCBI Taxonomy" id="424798"/>
    <lineage>
        <taxon>Bacteria</taxon>
        <taxon>Pseudomonadati</taxon>
        <taxon>Pseudomonadota</taxon>
        <taxon>Alphaproteobacteria</taxon>
        <taxon>Hyphomicrobiales</taxon>
        <taxon>Rhizobiaceae</taxon>
        <taxon>Rhizobium/Agrobacterium group</taxon>
        <taxon>Rhizobium</taxon>
    </lineage>
</organism>
<evidence type="ECO:0000313" key="5">
    <source>
        <dbReference type="Proteomes" id="UP000585437"/>
    </source>
</evidence>
<feature type="transmembrane region" description="Helical" evidence="1">
    <location>
        <begin position="222"/>
        <end position="239"/>
    </location>
</feature>
<feature type="transmembrane region" description="Helical" evidence="1">
    <location>
        <begin position="190"/>
        <end position="210"/>
    </location>
</feature>
<dbReference type="InterPro" id="IPR050879">
    <property type="entry name" value="Acyltransferase_3"/>
</dbReference>
<dbReference type="Pfam" id="PF01757">
    <property type="entry name" value="Acyl_transf_3"/>
    <property type="match status" value="1"/>
</dbReference>
<keyword evidence="1" id="KW-0472">Membrane</keyword>
<dbReference type="GO" id="GO:0016020">
    <property type="term" value="C:membrane"/>
    <property type="evidence" value="ECO:0007669"/>
    <property type="project" value="TreeGrafter"/>
</dbReference>
<feature type="transmembrane region" description="Helical" evidence="1">
    <location>
        <begin position="311"/>
        <end position="329"/>
    </location>
</feature>
<sequence>MQYRPEIDGLRAIAVVPVILFHTGLGLMPGGFVGVDVFFVISGYLITAIILNDLARDRFSIVNFYERRVRRIAPALLVVCIACLPFAALWMLPSELDDFGKDLFHSLLMVSNFELWDNTGYFSPSTELKPLLHTWSLSVEEQFYLVFPVLLWMVRKQTRQVIFRIVAVLALISLFLAWPVSRVDPVANFYLPFTRFWELAAGALLAIGGIPTRYSERTRSALGLAGLILIVGSCLFLTSELKWPGPVTLAPVVGTLLVIAFAGPGNLAGRLLSLRPLVAIGLISYSLYLWHQPVFAFARLRSMDMLPGWSYGLLVALVFALAIASYFLVEQPFRKPQVGRRLVFSLSGSLAAVLVVLGIVTTNAQGFPGRDPVLTAMGEPSLGIGKICNGEVRPDVCTIGQGPEMAVWGDSLAMHLVDGLAASMHDTPSDQGEGLVQLHKNSCAFPTGIAPIPLNDSASWPLDCIRHNEAVKAYLAKTPSLRTVVLGSQYLTYLRSDRRVMTAQGQAMRTDYGRMLAEVEATADWLRSIGLRPVFMAPPPRDGRDIGRCVVRSVMLDVADTPCMMERDEQRAHDALVERLMADVSKRFPVVSLENYLCDEKSCRVVDGGVSLFLDDEHFSHLGSIHLGKTLDLYDALTDAAQHGCEAGVKVGEPKGICQLKPTHPVAVVQPGRSSGLISAP</sequence>
<accession>A0A7X0JI87</accession>
<feature type="transmembrane region" description="Helical" evidence="1">
    <location>
        <begin position="274"/>
        <end position="291"/>
    </location>
</feature>
<dbReference type="EMBL" id="JACHBU010000001">
    <property type="protein sequence ID" value="MBB6507172.1"/>
    <property type="molecule type" value="Genomic_DNA"/>
</dbReference>
<evidence type="ECO:0000259" key="2">
    <source>
        <dbReference type="Pfam" id="PF01757"/>
    </source>
</evidence>
<feature type="domain" description="Acyltransferase 3" evidence="2">
    <location>
        <begin position="5"/>
        <end position="324"/>
    </location>
</feature>
<proteinExistence type="predicted"/>
<feature type="transmembrane region" description="Helical" evidence="1">
    <location>
        <begin position="161"/>
        <end position="178"/>
    </location>
</feature>
<gene>
    <name evidence="4" type="ORF">F4695_000491</name>
</gene>
<protein>
    <submittedName>
        <fullName evidence="4">Peptidoglycan/LPS O-acetylase OafA/YrhL</fullName>
    </submittedName>
</protein>
<feature type="transmembrane region" description="Helical" evidence="1">
    <location>
        <begin position="132"/>
        <end position="154"/>
    </location>
</feature>
<feature type="transmembrane region" description="Helical" evidence="1">
    <location>
        <begin position="341"/>
        <end position="360"/>
    </location>
</feature>
<dbReference type="GO" id="GO:0009103">
    <property type="term" value="P:lipopolysaccharide biosynthetic process"/>
    <property type="evidence" value="ECO:0007669"/>
    <property type="project" value="TreeGrafter"/>
</dbReference>
<evidence type="ECO:0000259" key="3">
    <source>
        <dbReference type="Pfam" id="PF19040"/>
    </source>
</evidence>
<dbReference type="Pfam" id="PF19040">
    <property type="entry name" value="SGNH"/>
    <property type="match status" value="1"/>
</dbReference>
<keyword evidence="5" id="KW-1185">Reference proteome</keyword>
<evidence type="ECO:0000256" key="1">
    <source>
        <dbReference type="SAM" id="Phobius"/>
    </source>
</evidence>
<evidence type="ECO:0000313" key="4">
    <source>
        <dbReference type="EMBL" id="MBB6507172.1"/>
    </source>
</evidence>
<dbReference type="PANTHER" id="PTHR23028">
    <property type="entry name" value="ACETYLTRANSFERASE"/>
    <property type="match status" value="1"/>
</dbReference>
<feature type="transmembrane region" description="Helical" evidence="1">
    <location>
        <begin position="245"/>
        <end position="262"/>
    </location>
</feature>
<reference evidence="4 5" key="1">
    <citation type="submission" date="2020-08" db="EMBL/GenBank/DDBJ databases">
        <title>The Agave Microbiome: Exploring the role of microbial communities in plant adaptations to desert environments.</title>
        <authorList>
            <person name="Partida-Martinez L.P."/>
        </authorList>
    </citation>
    <scope>NUCLEOTIDE SEQUENCE [LARGE SCALE GENOMIC DNA]</scope>
    <source>
        <strain evidence="4 5">AS3.12</strain>
    </source>
</reference>